<evidence type="ECO:0000313" key="2">
    <source>
        <dbReference type="EMBL" id="KAF2668106.1"/>
    </source>
</evidence>
<dbReference type="EMBL" id="MU004237">
    <property type="protein sequence ID" value="KAF2668106.1"/>
    <property type="molecule type" value="Genomic_DNA"/>
</dbReference>
<sequence length="300" mass="34847">MKNIDKVPKNLGAHRQAAIALFRALLSQCSLLPIDPGSIHALKNIIRQRFRLARPQRIRLGLAFQSGYTALDILDASVAGSADATKRVLDLLARTPNKLKTTPLSRQVFFKNEREAKKNPAHADPPPEKRFEAVFPREKVEGVRKVPFMVNANGLPFIRWKKPQPKNVSRTIWMKLRTQQRQLDQVQAIAALHWPLADREDEWDGMMKRLGAEYEETRGRWAEAVEGYEKELSDKWRADKKRDRERVERFTKIIWRERELAEKERVERKALKLEKRTESLAERVKSELSEKSALSEWNAV</sequence>
<dbReference type="AlphaFoldDB" id="A0A6A6U917"/>
<dbReference type="Proteomes" id="UP000799302">
    <property type="component" value="Unassembled WGS sequence"/>
</dbReference>
<evidence type="ECO:0000256" key="1">
    <source>
        <dbReference type="SAM" id="Coils"/>
    </source>
</evidence>
<gene>
    <name evidence="2" type="ORF">BT63DRAFT_457408</name>
</gene>
<proteinExistence type="predicted"/>
<accession>A0A6A6U917</accession>
<organism evidence="2 3">
    <name type="scientific">Microthyrium microscopicum</name>
    <dbReference type="NCBI Taxonomy" id="703497"/>
    <lineage>
        <taxon>Eukaryota</taxon>
        <taxon>Fungi</taxon>
        <taxon>Dikarya</taxon>
        <taxon>Ascomycota</taxon>
        <taxon>Pezizomycotina</taxon>
        <taxon>Dothideomycetes</taxon>
        <taxon>Dothideomycetes incertae sedis</taxon>
        <taxon>Microthyriales</taxon>
        <taxon>Microthyriaceae</taxon>
        <taxon>Microthyrium</taxon>
    </lineage>
</organism>
<feature type="coiled-coil region" evidence="1">
    <location>
        <begin position="256"/>
        <end position="283"/>
    </location>
</feature>
<dbReference type="OrthoDB" id="3925971at2759"/>
<name>A0A6A6U917_9PEZI</name>
<evidence type="ECO:0000313" key="3">
    <source>
        <dbReference type="Proteomes" id="UP000799302"/>
    </source>
</evidence>
<keyword evidence="1" id="KW-0175">Coiled coil</keyword>
<reference evidence="2" key="1">
    <citation type="journal article" date="2020" name="Stud. Mycol.">
        <title>101 Dothideomycetes genomes: a test case for predicting lifestyles and emergence of pathogens.</title>
        <authorList>
            <person name="Haridas S."/>
            <person name="Albert R."/>
            <person name="Binder M."/>
            <person name="Bloem J."/>
            <person name="Labutti K."/>
            <person name="Salamov A."/>
            <person name="Andreopoulos B."/>
            <person name="Baker S."/>
            <person name="Barry K."/>
            <person name="Bills G."/>
            <person name="Bluhm B."/>
            <person name="Cannon C."/>
            <person name="Castanera R."/>
            <person name="Culley D."/>
            <person name="Daum C."/>
            <person name="Ezra D."/>
            <person name="Gonzalez J."/>
            <person name="Henrissat B."/>
            <person name="Kuo A."/>
            <person name="Liang C."/>
            <person name="Lipzen A."/>
            <person name="Lutzoni F."/>
            <person name="Magnuson J."/>
            <person name="Mondo S."/>
            <person name="Nolan M."/>
            <person name="Ohm R."/>
            <person name="Pangilinan J."/>
            <person name="Park H.-J."/>
            <person name="Ramirez L."/>
            <person name="Alfaro M."/>
            <person name="Sun H."/>
            <person name="Tritt A."/>
            <person name="Yoshinaga Y."/>
            <person name="Zwiers L.-H."/>
            <person name="Turgeon B."/>
            <person name="Goodwin S."/>
            <person name="Spatafora J."/>
            <person name="Crous P."/>
            <person name="Grigoriev I."/>
        </authorList>
    </citation>
    <scope>NUCLEOTIDE SEQUENCE</scope>
    <source>
        <strain evidence="2">CBS 115976</strain>
    </source>
</reference>
<protein>
    <submittedName>
        <fullName evidence="2">Uncharacterized protein</fullName>
    </submittedName>
</protein>
<keyword evidence="3" id="KW-1185">Reference proteome</keyword>